<comment type="caution">
    <text evidence="5">The sequence shown here is derived from an EMBL/GenBank/DDBJ whole genome shotgun (WGS) entry which is preliminary data.</text>
</comment>
<evidence type="ECO:0000259" key="4">
    <source>
        <dbReference type="PROSITE" id="PS50977"/>
    </source>
</evidence>
<proteinExistence type="predicted"/>
<sequence>MNGFERRKQQKKIDILKASLALFKKYGVQKVSITEIADKAKVSQVTIYNYFGSKDNLIHEVIIFYVDQVWEEYEQLFNSSAPFPDKIKQIIFDKQEEADQINTEFFDSLMEEYTKGSNYIEEMYTKKALPRFIDLFNEGKEKGYVDPTISNEAILLYIQIFKDYMQRKDMAKNILPLTEEITKLFFYGIAGKGIN</sequence>
<evidence type="ECO:0000313" key="5">
    <source>
        <dbReference type="EMBL" id="MBP2259131.1"/>
    </source>
</evidence>
<keyword evidence="1" id="KW-0678">Repressor</keyword>
<dbReference type="SUPFAM" id="SSF46689">
    <property type="entry name" value="Homeodomain-like"/>
    <property type="match status" value="1"/>
</dbReference>
<evidence type="ECO:0000256" key="3">
    <source>
        <dbReference type="PROSITE-ProRule" id="PRU00335"/>
    </source>
</evidence>
<dbReference type="Proteomes" id="UP001519294">
    <property type="component" value="Unassembled WGS sequence"/>
</dbReference>
<dbReference type="EMBL" id="JAGIKX010000056">
    <property type="protein sequence ID" value="MBP2259131.1"/>
    <property type="molecule type" value="Genomic_DNA"/>
</dbReference>
<dbReference type="InterPro" id="IPR009057">
    <property type="entry name" value="Homeodomain-like_sf"/>
</dbReference>
<feature type="domain" description="HTH tetR-type" evidence="4">
    <location>
        <begin position="9"/>
        <end position="69"/>
    </location>
</feature>
<evidence type="ECO:0000256" key="1">
    <source>
        <dbReference type="ARBA" id="ARBA00022491"/>
    </source>
</evidence>
<name>A0ABS4SC91_9BACI</name>
<dbReference type="PROSITE" id="PS50977">
    <property type="entry name" value="HTH_TETR_2"/>
    <property type="match status" value="1"/>
</dbReference>
<dbReference type="PANTHER" id="PTHR43479:SF21">
    <property type="entry name" value="TRANSCRIPTIONAL REGULATOR, TETR FAMILY"/>
    <property type="match status" value="1"/>
</dbReference>
<dbReference type="PANTHER" id="PTHR43479">
    <property type="entry name" value="ACREF/ENVCD OPERON REPRESSOR-RELATED"/>
    <property type="match status" value="1"/>
</dbReference>
<keyword evidence="2 3" id="KW-0238">DNA-binding</keyword>
<evidence type="ECO:0000313" key="6">
    <source>
        <dbReference type="Proteomes" id="UP001519294"/>
    </source>
</evidence>
<dbReference type="Pfam" id="PF00440">
    <property type="entry name" value="TetR_N"/>
    <property type="match status" value="1"/>
</dbReference>
<feature type="DNA-binding region" description="H-T-H motif" evidence="3">
    <location>
        <begin position="32"/>
        <end position="51"/>
    </location>
</feature>
<dbReference type="InterPro" id="IPR001647">
    <property type="entry name" value="HTH_TetR"/>
</dbReference>
<protein>
    <submittedName>
        <fullName evidence="5">AcrR family transcriptional regulator</fullName>
    </submittedName>
</protein>
<dbReference type="PRINTS" id="PR00455">
    <property type="entry name" value="HTHTETR"/>
</dbReference>
<dbReference type="InterPro" id="IPR050624">
    <property type="entry name" value="HTH-type_Tx_Regulator"/>
</dbReference>
<gene>
    <name evidence="5" type="ORF">J2Z81_003125</name>
</gene>
<organism evidence="5 6">
    <name type="scientific">Virgibacillus alimentarius</name>
    <dbReference type="NCBI Taxonomy" id="698769"/>
    <lineage>
        <taxon>Bacteria</taxon>
        <taxon>Bacillati</taxon>
        <taxon>Bacillota</taxon>
        <taxon>Bacilli</taxon>
        <taxon>Bacillales</taxon>
        <taxon>Bacillaceae</taxon>
        <taxon>Virgibacillus</taxon>
    </lineage>
</organism>
<accession>A0ABS4SC91</accession>
<dbReference type="RefSeq" id="WP_226371728.1">
    <property type="nucleotide sequence ID" value="NZ_JAGIKX010000056.1"/>
</dbReference>
<keyword evidence="6" id="KW-1185">Reference proteome</keyword>
<dbReference type="Gene3D" id="1.10.357.10">
    <property type="entry name" value="Tetracycline Repressor, domain 2"/>
    <property type="match status" value="1"/>
</dbReference>
<evidence type="ECO:0000256" key="2">
    <source>
        <dbReference type="ARBA" id="ARBA00023125"/>
    </source>
</evidence>
<reference evidence="5 6" key="1">
    <citation type="submission" date="2021-03" db="EMBL/GenBank/DDBJ databases">
        <title>Genomic Encyclopedia of Type Strains, Phase IV (KMG-IV): sequencing the most valuable type-strain genomes for metagenomic binning, comparative biology and taxonomic classification.</title>
        <authorList>
            <person name="Goeker M."/>
        </authorList>
    </citation>
    <scope>NUCLEOTIDE SEQUENCE [LARGE SCALE GENOMIC DNA]</scope>
    <source>
        <strain evidence="5 6">DSM 25790</strain>
    </source>
</reference>